<organism evidence="6 7">
    <name type="scientific">Paenibacillus borealis</name>
    <dbReference type="NCBI Taxonomy" id="160799"/>
    <lineage>
        <taxon>Bacteria</taxon>
        <taxon>Bacillati</taxon>
        <taxon>Bacillota</taxon>
        <taxon>Bacilli</taxon>
        <taxon>Bacillales</taxon>
        <taxon>Paenibacillaceae</taxon>
        <taxon>Paenibacillus</taxon>
    </lineage>
</organism>
<evidence type="ECO:0000256" key="4">
    <source>
        <dbReference type="ARBA" id="ARBA00023163"/>
    </source>
</evidence>
<evidence type="ECO:0000256" key="3">
    <source>
        <dbReference type="ARBA" id="ARBA00023125"/>
    </source>
</evidence>
<keyword evidence="7" id="KW-1185">Reference proteome</keyword>
<dbReference type="EMBL" id="MPTB01000030">
    <property type="protein sequence ID" value="OMD44755.1"/>
    <property type="molecule type" value="Genomic_DNA"/>
</dbReference>
<reference evidence="6 7" key="1">
    <citation type="submission" date="2016-10" db="EMBL/GenBank/DDBJ databases">
        <title>Paenibacillus species isolates.</title>
        <authorList>
            <person name="Beno S.M."/>
        </authorList>
    </citation>
    <scope>NUCLEOTIDE SEQUENCE [LARGE SCALE GENOMIC DNA]</scope>
    <source>
        <strain evidence="6 7">FSL H7-0744</strain>
    </source>
</reference>
<keyword evidence="4" id="KW-0804">Transcription</keyword>
<sequence>MRDTLTISQLSQLMNVSVHQLRYFEEKGVLYPAFTEDNQYRMYGIDEIYQLSHVLLLRKLNIPVSQIEQCLTSYSGSQYKQVFEQSLTKVQEEIHRLVKLEQFIHKVLSEQAEMEGRDQEVVMVSLGPRYLRHWLSLDEHQVLTAGTLYEHRPAPSDLYEQDLHYLTGGGVIRICYETMEPADYVLEEGDYLLKNFSVHREEEIEQEVLQLEQYIQEHGYTRQGQIVVIEKSYLSMFSNEQLHYQIQAKVGLSERVTENYASIPVSD</sequence>
<comment type="caution">
    <text evidence="6">The sequence shown here is derived from an EMBL/GenBank/DDBJ whole genome shotgun (WGS) entry which is preliminary data.</text>
</comment>
<evidence type="ECO:0000313" key="6">
    <source>
        <dbReference type="EMBL" id="OMD44755.1"/>
    </source>
</evidence>
<evidence type="ECO:0000259" key="5">
    <source>
        <dbReference type="PROSITE" id="PS50937"/>
    </source>
</evidence>
<dbReference type="PANTHER" id="PTHR30204:SF69">
    <property type="entry name" value="MERR-FAMILY TRANSCRIPTIONAL REGULATOR"/>
    <property type="match status" value="1"/>
</dbReference>
<dbReference type="PROSITE" id="PS50937">
    <property type="entry name" value="HTH_MERR_2"/>
    <property type="match status" value="1"/>
</dbReference>
<keyword evidence="2" id="KW-0805">Transcription regulation</keyword>
<gene>
    <name evidence="6" type="ORF">BSK56_21905</name>
</gene>
<dbReference type="SMART" id="SM00422">
    <property type="entry name" value="HTH_MERR"/>
    <property type="match status" value="1"/>
</dbReference>
<dbReference type="InterPro" id="IPR047057">
    <property type="entry name" value="MerR_fam"/>
</dbReference>
<dbReference type="SUPFAM" id="SSF46955">
    <property type="entry name" value="Putative DNA-binding domain"/>
    <property type="match status" value="1"/>
</dbReference>
<dbReference type="Gene3D" id="1.10.1660.10">
    <property type="match status" value="1"/>
</dbReference>
<name>A0ABX3H2W0_PAEBO</name>
<evidence type="ECO:0000256" key="1">
    <source>
        <dbReference type="ARBA" id="ARBA00022491"/>
    </source>
</evidence>
<keyword evidence="1" id="KW-0678">Repressor</keyword>
<evidence type="ECO:0000256" key="2">
    <source>
        <dbReference type="ARBA" id="ARBA00023015"/>
    </source>
</evidence>
<dbReference type="PANTHER" id="PTHR30204">
    <property type="entry name" value="REDOX-CYCLING DRUG-SENSING TRANSCRIPTIONAL ACTIVATOR SOXR"/>
    <property type="match status" value="1"/>
</dbReference>
<dbReference type="InterPro" id="IPR009061">
    <property type="entry name" value="DNA-bd_dom_put_sf"/>
</dbReference>
<protein>
    <submittedName>
        <fullName evidence="6">Transcriptional regulator</fullName>
    </submittedName>
</protein>
<keyword evidence="3" id="KW-0238">DNA-binding</keyword>
<evidence type="ECO:0000313" key="7">
    <source>
        <dbReference type="Proteomes" id="UP000187412"/>
    </source>
</evidence>
<dbReference type="Pfam" id="PF13411">
    <property type="entry name" value="MerR_1"/>
    <property type="match status" value="1"/>
</dbReference>
<dbReference type="InterPro" id="IPR000551">
    <property type="entry name" value="MerR-type_HTH_dom"/>
</dbReference>
<feature type="domain" description="HTH merR-type" evidence="5">
    <location>
        <begin position="4"/>
        <end position="73"/>
    </location>
</feature>
<dbReference type="RefSeq" id="WP_076112736.1">
    <property type="nucleotide sequence ID" value="NZ_MPTB01000030.1"/>
</dbReference>
<dbReference type="Proteomes" id="UP000187412">
    <property type="component" value="Unassembled WGS sequence"/>
</dbReference>
<accession>A0ABX3H2W0</accession>
<proteinExistence type="predicted"/>